<dbReference type="GO" id="GO:0008422">
    <property type="term" value="F:beta-glucosidase activity"/>
    <property type="evidence" value="ECO:0007669"/>
    <property type="project" value="TreeGrafter"/>
</dbReference>
<dbReference type="AlphaFoldDB" id="A0AAW1ICW5"/>
<comment type="caution">
    <text evidence="5">The sequence shown here is derived from an EMBL/GenBank/DDBJ whole genome shotgun (WGS) entry which is preliminary data.</text>
</comment>
<evidence type="ECO:0000256" key="1">
    <source>
        <dbReference type="ARBA" id="ARBA00010838"/>
    </source>
</evidence>
<sequence>MKERIGRMSREEGFPQSRLGSFTSAEIEFVRGSADFIGLNHYTSVVCADGEPAGFDRPSFGADRGGNCYTPAEWEASSSSWLKVVPWGLRKILKWTKDEYNDFEIIITENGYSDTTGDMDDCPRIKYLNVRIWFYQFSSVNKIIAGF</sequence>
<dbReference type="EMBL" id="JASPKY010000654">
    <property type="protein sequence ID" value="KAK9687271.1"/>
    <property type="molecule type" value="Genomic_DNA"/>
</dbReference>
<comment type="similarity">
    <text evidence="1 4">Belongs to the glycosyl hydrolase 1 family.</text>
</comment>
<keyword evidence="3" id="KW-0326">Glycosidase</keyword>
<organism evidence="5 6">
    <name type="scientific">Popillia japonica</name>
    <name type="common">Japanese beetle</name>
    <dbReference type="NCBI Taxonomy" id="7064"/>
    <lineage>
        <taxon>Eukaryota</taxon>
        <taxon>Metazoa</taxon>
        <taxon>Ecdysozoa</taxon>
        <taxon>Arthropoda</taxon>
        <taxon>Hexapoda</taxon>
        <taxon>Insecta</taxon>
        <taxon>Pterygota</taxon>
        <taxon>Neoptera</taxon>
        <taxon>Endopterygota</taxon>
        <taxon>Coleoptera</taxon>
        <taxon>Polyphaga</taxon>
        <taxon>Scarabaeiformia</taxon>
        <taxon>Scarabaeidae</taxon>
        <taxon>Rutelinae</taxon>
        <taxon>Popillia</taxon>
    </lineage>
</organism>
<dbReference type="PRINTS" id="PR00131">
    <property type="entry name" value="GLHYDRLASE1"/>
</dbReference>
<dbReference type="InterPro" id="IPR017853">
    <property type="entry name" value="GH"/>
</dbReference>
<dbReference type="PANTHER" id="PTHR10353">
    <property type="entry name" value="GLYCOSYL HYDROLASE"/>
    <property type="match status" value="1"/>
</dbReference>
<proteinExistence type="inferred from homology"/>
<dbReference type="PANTHER" id="PTHR10353:SF36">
    <property type="entry name" value="LP05116P"/>
    <property type="match status" value="1"/>
</dbReference>
<dbReference type="Pfam" id="PF00232">
    <property type="entry name" value="Glyco_hydro_1"/>
    <property type="match status" value="1"/>
</dbReference>
<name>A0AAW1ICW5_POPJA</name>
<evidence type="ECO:0000256" key="4">
    <source>
        <dbReference type="RuleBase" id="RU003690"/>
    </source>
</evidence>
<keyword evidence="2 5" id="KW-0378">Hydrolase</keyword>
<gene>
    <name evidence="5" type="ORF">QE152_g36583</name>
</gene>
<reference evidence="5 6" key="1">
    <citation type="journal article" date="2024" name="BMC Genomics">
        <title>De novo assembly and annotation of Popillia japonica's genome with initial clues to its potential as an invasive pest.</title>
        <authorList>
            <person name="Cucini C."/>
            <person name="Boschi S."/>
            <person name="Funari R."/>
            <person name="Cardaioli E."/>
            <person name="Iannotti N."/>
            <person name="Marturano G."/>
            <person name="Paoli F."/>
            <person name="Bruttini M."/>
            <person name="Carapelli A."/>
            <person name="Frati F."/>
            <person name="Nardi F."/>
        </authorList>
    </citation>
    <scope>NUCLEOTIDE SEQUENCE [LARGE SCALE GENOMIC DNA]</scope>
    <source>
        <strain evidence="5">DMR45628</strain>
    </source>
</reference>
<keyword evidence="6" id="KW-1185">Reference proteome</keyword>
<protein>
    <submittedName>
        <fullName evidence="5">Glycosyl hydrolase family 1</fullName>
    </submittedName>
</protein>
<dbReference type="InterPro" id="IPR001360">
    <property type="entry name" value="Glyco_hydro_1"/>
</dbReference>
<dbReference type="Proteomes" id="UP001458880">
    <property type="component" value="Unassembled WGS sequence"/>
</dbReference>
<evidence type="ECO:0000256" key="2">
    <source>
        <dbReference type="ARBA" id="ARBA00022801"/>
    </source>
</evidence>
<evidence type="ECO:0000256" key="3">
    <source>
        <dbReference type="ARBA" id="ARBA00023295"/>
    </source>
</evidence>
<dbReference type="GO" id="GO:0005975">
    <property type="term" value="P:carbohydrate metabolic process"/>
    <property type="evidence" value="ECO:0007669"/>
    <property type="project" value="InterPro"/>
</dbReference>
<evidence type="ECO:0000313" key="6">
    <source>
        <dbReference type="Proteomes" id="UP001458880"/>
    </source>
</evidence>
<evidence type="ECO:0000313" key="5">
    <source>
        <dbReference type="EMBL" id="KAK9687271.1"/>
    </source>
</evidence>
<dbReference type="SUPFAM" id="SSF51445">
    <property type="entry name" value="(Trans)glycosidases"/>
    <property type="match status" value="1"/>
</dbReference>
<dbReference type="Gene3D" id="3.20.20.80">
    <property type="entry name" value="Glycosidases"/>
    <property type="match status" value="1"/>
</dbReference>
<accession>A0AAW1ICW5</accession>